<dbReference type="PATRIC" id="fig|1408103.3.peg.2243"/>
<reference evidence="1 2" key="1">
    <citation type="submission" date="2015-04" db="EMBL/GenBank/DDBJ databases">
        <title>Taxonomic description and genome sequence of Bacillus campisalis sp. nov., a novel member of the genus Bacillus isolated from solar saltern.</title>
        <authorList>
            <person name="Mathan Kumar R."/>
            <person name="Kaur G."/>
            <person name="Kumar A."/>
            <person name="Singh N.K."/>
            <person name="Kaur N."/>
            <person name="Kumar N."/>
            <person name="Mayilraj S."/>
        </authorList>
    </citation>
    <scope>NUCLEOTIDE SEQUENCE [LARGE SCALE GENOMIC DNA]</scope>
    <source>
        <strain evidence="1 2">SA2-6</strain>
    </source>
</reference>
<dbReference type="Proteomes" id="UP000034166">
    <property type="component" value="Unassembled WGS sequence"/>
</dbReference>
<proteinExistence type="predicted"/>
<dbReference type="EMBL" id="LAYY01000009">
    <property type="protein sequence ID" value="KKK38131.1"/>
    <property type="molecule type" value="Genomic_DNA"/>
</dbReference>
<protein>
    <submittedName>
        <fullName evidence="1">Uncharacterized protein</fullName>
    </submittedName>
</protein>
<dbReference type="AlphaFoldDB" id="A0A0M2SWN9"/>
<organism evidence="1 2">
    <name type="scientific">Mesobacillus campisalis</name>
    <dbReference type="NCBI Taxonomy" id="1408103"/>
    <lineage>
        <taxon>Bacteria</taxon>
        <taxon>Bacillati</taxon>
        <taxon>Bacillota</taxon>
        <taxon>Bacilli</taxon>
        <taxon>Bacillales</taxon>
        <taxon>Bacillaceae</taxon>
        <taxon>Mesobacillus</taxon>
    </lineage>
</organism>
<comment type="caution">
    <text evidence="1">The sequence shown here is derived from an EMBL/GenBank/DDBJ whole genome shotgun (WGS) entry which is preliminary data.</text>
</comment>
<sequence length="62" mass="7127">MSNHFGGYYCKGCGGFHEDLPLSYGSSVFERNVIVSNRAYKVVNAPLDYKFIQELKDHMTYE</sequence>
<evidence type="ECO:0000313" key="1">
    <source>
        <dbReference type="EMBL" id="KKK38131.1"/>
    </source>
</evidence>
<evidence type="ECO:0000313" key="2">
    <source>
        <dbReference type="Proteomes" id="UP000034166"/>
    </source>
</evidence>
<accession>A0A0M2SWN9</accession>
<gene>
    <name evidence="1" type="ORF">WQ57_09950</name>
</gene>
<keyword evidence="2" id="KW-1185">Reference proteome</keyword>
<name>A0A0M2SWN9_9BACI</name>